<evidence type="ECO:0000256" key="1">
    <source>
        <dbReference type="SAM" id="MobiDB-lite"/>
    </source>
</evidence>
<feature type="compositionally biased region" description="Acidic residues" evidence="1">
    <location>
        <begin position="866"/>
        <end position="882"/>
    </location>
</feature>
<evidence type="ECO:0000313" key="2">
    <source>
        <dbReference type="EMBL" id="KAK7023935.1"/>
    </source>
</evidence>
<protein>
    <submittedName>
        <fullName evidence="2">TPR-like protein</fullName>
    </submittedName>
</protein>
<sequence>MAKRPSLTSLFTAPILGLSPILNETRTIHSFASRTLSLLVKCLSAPSEEVDGALSSTDSRLPRLPPYLALQIRKEELASLVNELSNPARSCLACTGGYGMGKSTMGLLAMHHKPVTALFHRRRWINCYTFTDTSSFLQTLATEMGVAFHMTECKADAWKMLDAIVASLNDRHSRGPDRRTFLVLDDLDHLYSINKALANAVIEALASVQGLTLLLTVNGWPIAAPDVVDWTLHLNPLSPEMAEYLFQTVYAVPRQRKELRELLKLVGGVPQYIVILANLAYERRLQPSDLLQLLEDPETNLLGAYVDGGRSLEASMRAYTPEERLGHDPHALRVFHILASHPGGIQRERLQSYVGLSPETLDSICNQLSRLSFIQDENPSRLMLTRPVREYALRFSEVDDETRQVLLSQIISLAEIPKGRLRPGAPEFLQTCRLFEEERTNLENILYSFLNKEHMPVAVEATLQYLQPLCAVRPSLKLATRAVELAEKLSPPNPSLLAQALRTLAEITYNNGLFEADRIFARAEILFRDMQDEPSVIGALECRFFLSEIRHRSGLMDRATDGLIYAEGFEEAVQRASTLSSDAGKRCHAMGLMKIAPYTEDESRGKEFLHTARDIFDGLNDEYGKTLCAMKLGVNTLQLVNLAQKFEEFGDLDMAARCYSAIAPSYIEYCKVEGFREMLLVRGMGDDAILNLLTKAIDIYELLGRKLDVAFSQYHLAQLLPPAQAVSLYSRAIYQFNISRFTHHRERGTLDMCYSLVEERSYAEAVAYLEVLQDEIGYCGHIFVVRCRELLTECHCRLNAQRPAAQAATATLEAVRQLGSDRSSEIELLTPRYTNLLAALEGQTDLLPAVQYETHVGERSRFIEMDSSDDSEDSDDSEEEES</sequence>
<gene>
    <name evidence="2" type="ORF">R3P38DRAFT_3194480</name>
</gene>
<evidence type="ECO:0000313" key="3">
    <source>
        <dbReference type="Proteomes" id="UP001362999"/>
    </source>
</evidence>
<dbReference type="SUPFAM" id="SSF52540">
    <property type="entry name" value="P-loop containing nucleoside triphosphate hydrolases"/>
    <property type="match status" value="1"/>
</dbReference>
<name>A0AAW0BD97_9AGAR</name>
<feature type="region of interest" description="Disordered" evidence="1">
    <location>
        <begin position="860"/>
        <end position="882"/>
    </location>
</feature>
<organism evidence="2 3">
    <name type="scientific">Favolaschia claudopus</name>
    <dbReference type="NCBI Taxonomy" id="2862362"/>
    <lineage>
        <taxon>Eukaryota</taxon>
        <taxon>Fungi</taxon>
        <taxon>Dikarya</taxon>
        <taxon>Basidiomycota</taxon>
        <taxon>Agaricomycotina</taxon>
        <taxon>Agaricomycetes</taxon>
        <taxon>Agaricomycetidae</taxon>
        <taxon>Agaricales</taxon>
        <taxon>Marasmiineae</taxon>
        <taxon>Mycenaceae</taxon>
        <taxon>Favolaschia</taxon>
    </lineage>
</organism>
<dbReference type="Gene3D" id="3.40.50.300">
    <property type="entry name" value="P-loop containing nucleotide triphosphate hydrolases"/>
    <property type="match status" value="1"/>
</dbReference>
<proteinExistence type="predicted"/>
<dbReference type="InterPro" id="IPR027417">
    <property type="entry name" value="P-loop_NTPase"/>
</dbReference>
<keyword evidence="3" id="KW-1185">Reference proteome</keyword>
<dbReference type="EMBL" id="JAWWNJ010000035">
    <property type="protein sequence ID" value="KAK7023935.1"/>
    <property type="molecule type" value="Genomic_DNA"/>
</dbReference>
<accession>A0AAW0BD97</accession>
<reference evidence="2 3" key="1">
    <citation type="journal article" date="2024" name="J Genomics">
        <title>Draft genome sequencing and assembly of Favolaschia claudopus CIRM-BRFM 2984 isolated from oak limbs.</title>
        <authorList>
            <person name="Navarro D."/>
            <person name="Drula E."/>
            <person name="Chaduli D."/>
            <person name="Cazenave R."/>
            <person name="Ahrendt S."/>
            <person name="Wang J."/>
            <person name="Lipzen A."/>
            <person name="Daum C."/>
            <person name="Barry K."/>
            <person name="Grigoriev I.V."/>
            <person name="Favel A."/>
            <person name="Rosso M.N."/>
            <person name="Martin F."/>
        </authorList>
    </citation>
    <scope>NUCLEOTIDE SEQUENCE [LARGE SCALE GENOMIC DNA]</scope>
    <source>
        <strain evidence="2 3">CIRM-BRFM 2984</strain>
    </source>
</reference>
<comment type="caution">
    <text evidence="2">The sequence shown here is derived from an EMBL/GenBank/DDBJ whole genome shotgun (WGS) entry which is preliminary data.</text>
</comment>
<dbReference type="Proteomes" id="UP001362999">
    <property type="component" value="Unassembled WGS sequence"/>
</dbReference>
<dbReference type="AlphaFoldDB" id="A0AAW0BD97"/>